<organism evidence="1 2">
    <name type="scientific">Paenibacillus oryzisoli</name>
    <dbReference type="NCBI Taxonomy" id="1850517"/>
    <lineage>
        <taxon>Bacteria</taxon>
        <taxon>Bacillati</taxon>
        <taxon>Bacillota</taxon>
        <taxon>Bacilli</taxon>
        <taxon>Bacillales</taxon>
        <taxon>Paenibacillaceae</taxon>
        <taxon>Paenibacillus</taxon>
    </lineage>
</organism>
<keyword evidence="2" id="KW-1185">Reference proteome</keyword>
<evidence type="ECO:0008006" key="3">
    <source>
        <dbReference type="Google" id="ProtNLM"/>
    </source>
</evidence>
<dbReference type="SUPFAM" id="SSF46785">
    <property type="entry name" value="Winged helix' DNA-binding domain"/>
    <property type="match status" value="1"/>
</dbReference>
<gene>
    <name evidence="1" type="ORF">A8708_06685</name>
</gene>
<name>A0A198AK06_9BACL</name>
<proteinExistence type="predicted"/>
<reference evidence="1 2" key="1">
    <citation type="submission" date="2016-05" db="EMBL/GenBank/DDBJ databases">
        <title>Paenibacillus sp. 1ZS3-15 nov., isolated from the rhizosphere soil.</title>
        <authorList>
            <person name="Zhang X.X."/>
            <person name="Zhang J."/>
        </authorList>
    </citation>
    <scope>NUCLEOTIDE SEQUENCE [LARGE SCALE GENOMIC DNA]</scope>
    <source>
        <strain evidence="1 2">1ZS3-15</strain>
    </source>
</reference>
<protein>
    <recommendedName>
        <fullName evidence="3">Helix-turn-helix type 11 domain-containing protein</fullName>
    </recommendedName>
</protein>
<evidence type="ECO:0000313" key="2">
    <source>
        <dbReference type="Proteomes" id="UP000078454"/>
    </source>
</evidence>
<comment type="caution">
    <text evidence="1">The sequence shown here is derived from an EMBL/GenBank/DDBJ whole genome shotgun (WGS) entry which is preliminary data.</text>
</comment>
<evidence type="ECO:0000313" key="1">
    <source>
        <dbReference type="EMBL" id="OAS21819.1"/>
    </source>
</evidence>
<dbReference type="Proteomes" id="UP000078454">
    <property type="component" value="Unassembled WGS sequence"/>
</dbReference>
<dbReference type="AlphaFoldDB" id="A0A198AK06"/>
<dbReference type="InterPro" id="IPR036388">
    <property type="entry name" value="WH-like_DNA-bd_sf"/>
</dbReference>
<dbReference type="EMBL" id="LYPB01000047">
    <property type="protein sequence ID" value="OAS21819.1"/>
    <property type="molecule type" value="Genomic_DNA"/>
</dbReference>
<accession>A0A198AK06</accession>
<dbReference type="Gene3D" id="1.10.10.10">
    <property type="entry name" value="Winged helix-like DNA-binding domain superfamily/Winged helix DNA-binding domain"/>
    <property type="match status" value="1"/>
</dbReference>
<sequence length="80" mass="8718">MMGSAESNIAQPALSPTELAIFEFIENKTKAYSPISIAQAVGIHRNTAVKYLKSLVEKGKVIPDVKTSGPIRRYRSNKGV</sequence>
<dbReference type="InterPro" id="IPR036390">
    <property type="entry name" value="WH_DNA-bd_sf"/>
</dbReference>